<organism evidence="1 2">
    <name type="scientific">Luteimonas wenzhouensis</name>
    <dbReference type="NCBI Taxonomy" id="2599615"/>
    <lineage>
        <taxon>Bacteria</taxon>
        <taxon>Pseudomonadati</taxon>
        <taxon>Pseudomonadota</taxon>
        <taxon>Gammaproteobacteria</taxon>
        <taxon>Lysobacterales</taxon>
        <taxon>Lysobacteraceae</taxon>
        <taxon>Luteimonas</taxon>
    </lineage>
</organism>
<reference evidence="1 2" key="1">
    <citation type="submission" date="2019-07" db="EMBL/GenBank/DDBJ databases">
        <title>Luteimonas sp. YD-1 nov., isolated from acidic soil.</title>
        <authorList>
            <person name="Zhou J."/>
        </authorList>
    </citation>
    <scope>NUCLEOTIDE SEQUENCE [LARGE SCALE GENOMIC DNA]</scope>
    <source>
        <strain evidence="1 2">YD-1</strain>
    </source>
</reference>
<evidence type="ECO:0008006" key="3">
    <source>
        <dbReference type="Google" id="ProtNLM"/>
    </source>
</evidence>
<evidence type="ECO:0000313" key="2">
    <source>
        <dbReference type="Proteomes" id="UP000315949"/>
    </source>
</evidence>
<evidence type="ECO:0000313" key="1">
    <source>
        <dbReference type="EMBL" id="TWT18035.1"/>
    </source>
</evidence>
<protein>
    <recommendedName>
        <fullName evidence="3">Flagellar protein FliT</fullName>
    </recommendedName>
</protein>
<sequence length="93" mass="9821">MIPALPADQVRAAIAADDWALAGRLLREHDAAVAAACASPGFAALPREQLQALLDAQRALAGEIRAARDEAARALEKIGQDQRGARAWQRALA</sequence>
<name>A0A5C5TXP3_9GAMM</name>
<proteinExistence type="predicted"/>
<dbReference type="EMBL" id="VOHE01000006">
    <property type="protein sequence ID" value="TWT18035.1"/>
    <property type="molecule type" value="Genomic_DNA"/>
</dbReference>
<comment type="caution">
    <text evidence="1">The sequence shown here is derived from an EMBL/GenBank/DDBJ whole genome shotgun (WGS) entry which is preliminary data.</text>
</comment>
<dbReference type="RefSeq" id="WP_146313152.1">
    <property type="nucleotide sequence ID" value="NZ_VOHE01000006.1"/>
</dbReference>
<accession>A0A5C5TXP3</accession>
<keyword evidence="2" id="KW-1185">Reference proteome</keyword>
<dbReference type="Proteomes" id="UP000315949">
    <property type="component" value="Unassembled WGS sequence"/>
</dbReference>
<dbReference type="AlphaFoldDB" id="A0A5C5TXP3"/>
<gene>
    <name evidence="1" type="ORF">FQY79_12065</name>
</gene>